<comment type="caution">
    <text evidence="1">The sequence shown here is derived from an EMBL/GenBank/DDBJ whole genome shotgun (WGS) entry which is preliminary data.</text>
</comment>
<protein>
    <submittedName>
        <fullName evidence="1">Phage tail protein</fullName>
    </submittedName>
</protein>
<sequence length="192" mass="20708">MQEAKNVTTGKPKISGAIYRAKKGSTLPTNAKTEPGSDFGQLGYISEDGISNTNSPESDKIKAWGGDVVITIQTSKEDTFSFKLIEALNVNVLKTVYGDKNVAGTLQTGITVKANSEESEEYAWIIDMVMRGGVLKRIVIPSAKITEMEEITYKDEDAVGYGVTITATPDENGNTHYEYIVANTESAANVEG</sequence>
<dbReference type="RefSeq" id="WP_158367627.1">
    <property type="nucleotide sequence ID" value="NZ_JAOQJU010000001.1"/>
</dbReference>
<evidence type="ECO:0000313" key="2">
    <source>
        <dbReference type="Proteomes" id="UP001652431"/>
    </source>
</evidence>
<dbReference type="EMBL" id="JAOQJU010000001">
    <property type="protein sequence ID" value="MCU6685333.1"/>
    <property type="molecule type" value="Genomic_DNA"/>
</dbReference>
<keyword evidence="2" id="KW-1185">Reference proteome</keyword>
<gene>
    <name evidence="1" type="ORF">OCV99_01985</name>
</gene>
<dbReference type="Proteomes" id="UP001652431">
    <property type="component" value="Unassembled WGS sequence"/>
</dbReference>
<proteinExistence type="predicted"/>
<accession>A0ABT2RIZ6</accession>
<dbReference type="Pfam" id="PF25681">
    <property type="entry name" value="Phage_TTP_17"/>
    <property type="match status" value="1"/>
</dbReference>
<dbReference type="InterPro" id="IPR058154">
    <property type="entry name" value="Bxb1_TTP-like"/>
</dbReference>
<organism evidence="1 2">
    <name type="scientific">Dorea acetigenes</name>
    <dbReference type="NCBI Taxonomy" id="2981787"/>
    <lineage>
        <taxon>Bacteria</taxon>
        <taxon>Bacillati</taxon>
        <taxon>Bacillota</taxon>
        <taxon>Clostridia</taxon>
        <taxon>Lachnospirales</taxon>
        <taxon>Lachnospiraceae</taxon>
        <taxon>Dorea</taxon>
    </lineage>
</organism>
<evidence type="ECO:0000313" key="1">
    <source>
        <dbReference type="EMBL" id="MCU6685333.1"/>
    </source>
</evidence>
<reference evidence="1 2" key="1">
    <citation type="journal article" date="2021" name="ISME Commun">
        <title>Automated analysis of genomic sequences facilitates high-throughput and comprehensive description of bacteria.</title>
        <authorList>
            <person name="Hitch T.C.A."/>
        </authorList>
    </citation>
    <scope>NUCLEOTIDE SEQUENCE [LARGE SCALE GENOMIC DNA]</scope>
    <source>
        <strain evidence="1 2">Sanger_03</strain>
    </source>
</reference>
<name>A0ABT2RIZ6_9FIRM</name>